<protein>
    <submittedName>
        <fullName evidence="3">Uncharacterized protein</fullName>
    </submittedName>
</protein>
<evidence type="ECO:0000313" key="3">
    <source>
        <dbReference type="WBParaSite" id="Hba_11562"/>
    </source>
</evidence>
<name>A0A1I7X2A8_HETBA</name>
<keyword evidence="1" id="KW-0812">Transmembrane</keyword>
<dbReference type="Proteomes" id="UP000095283">
    <property type="component" value="Unplaced"/>
</dbReference>
<evidence type="ECO:0000256" key="1">
    <source>
        <dbReference type="SAM" id="Phobius"/>
    </source>
</evidence>
<feature type="transmembrane region" description="Helical" evidence="1">
    <location>
        <begin position="36"/>
        <end position="55"/>
    </location>
</feature>
<organism evidence="2 3">
    <name type="scientific">Heterorhabditis bacteriophora</name>
    <name type="common">Entomopathogenic nematode worm</name>
    <dbReference type="NCBI Taxonomy" id="37862"/>
    <lineage>
        <taxon>Eukaryota</taxon>
        <taxon>Metazoa</taxon>
        <taxon>Ecdysozoa</taxon>
        <taxon>Nematoda</taxon>
        <taxon>Chromadorea</taxon>
        <taxon>Rhabditida</taxon>
        <taxon>Rhabditina</taxon>
        <taxon>Rhabditomorpha</taxon>
        <taxon>Strongyloidea</taxon>
        <taxon>Heterorhabditidae</taxon>
        <taxon>Heterorhabditis</taxon>
    </lineage>
</organism>
<proteinExistence type="predicted"/>
<dbReference type="AlphaFoldDB" id="A0A1I7X2A8"/>
<reference evidence="3" key="1">
    <citation type="submission" date="2016-11" db="UniProtKB">
        <authorList>
            <consortium name="WormBaseParasite"/>
        </authorList>
    </citation>
    <scope>IDENTIFICATION</scope>
</reference>
<keyword evidence="1" id="KW-1133">Transmembrane helix</keyword>
<evidence type="ECO:0000313" key="2">
    <source>
        <dbReference type="Proteomes" id="UP000095283"/>
    </source>
</evidence>
<dbReference type="WBParaSite" id="Hba_11562">
    <property type="protein sequence ID" value="Hba_11562"/>
    <property type="gene ID" value="Hba_11562"/>
</dbReference>
<keyword evidence="2" id="KW-1185">Reference proteome</keyword>
<keyword evidence="1" id="KW-0472">Membrane</keyword>
<sequence>MGSIVKRYFQARAGFGCDFGMLRSRVAGQIQVISPFPFFILLLVVTEVSLSVFFVKLDESTMNGSLLEIDFGNITAIPLIDRLFSNTSLGHRLLERLVTNSQMASTVALRITSNKLHRGHISELSIVTHFRMIYFVF</sequence>
<accession>A0A1I7X2A8</accession>